<name>A0AAD4FSH9_9GAMM</name>
<dbReference type="AlphaFoldDB" id="A0AAD4FSH9"/>
<feature type="transmembrane region" description="Helical" evidence="1">
    <location>
        <begin position="131"/>
        <end position="149"/>
    </location>
</feature>
<accession>A0AAD4FSH9</accession>
<evidence type="ECO:0000313" key="2">
    <source>
        <dbReference type="EMBL" id="KAF7772240.1"/>
    </source>
</evidence>
<keyword evidence="1" id="KW-0812">Transmembrane</keyword>
<keyword evidence="1" id="KW-0472">Membrane</keyword>
<gene>
    <name evidence="2" type="ORF">PCIT_a2273</name>
</gene>
<evidence type="ECO:0000256" key="1">
    <source>
        <dbReference type="SAM" id="Phobius"/>
    </source>
</evidence>
<feature type="transmembrane region" description="Helical" evidence="1">
    <location>
        <begin position="54"/>
        <end position="76"/>
    </location>
</feature>
<sequence length="208" mass="23441">MKSEKSLYRLLLIYAVSIVTLFILKDDPAVFTYSLFALGVLAFFLALRIGDVNIVTVIILVALSPLAEFIIFGFGLVDLRSSSGDRLIQNSIIFGIHLVIDVVVLIPMTYRVEISKKLFPIEKIKYNIADSLLPWVQLIGIFVSVFALVENYLRNAKGYDIALFFYSFSISGYIVYSFSAILITILLVMSYKNHYGFKTPTLLSRPSK</sequence>
<organism evidence="2 3">
    <name type="scientific">Pseudoalteromonas citrea</name>
    <dbReference type="NCBI Taxonomy" id="43655"/>
    <lineage>
        <taxon>Bacteria</taxon>
        <taxon>Pseudomonadati</taxon>
        <taxon>Pseudomonadota</taxon>
        <taxon>Gammaproteobacteria</taxon>
        <taxon>Alteromonadales</taxon>
        <taxon>Pseudoalteromonadaceae</taxon>
        <taxon>Pseudoalteromonas</taxon>
    </lineage>
</organism>
<proteinExistence type="predicted"/>
<dbReference type="Proteomes" id="UP000016487">
    <property type="component" value="Unassembled WGS sequence"/>
</dbReference>
<dbReference type="EMBL" id="AHBZ03000015">
    <property type="protein sequence ID" value="KAF7772240.1"/>
    <property type="molecule type" value="Genomic_DNA"/>
</dbReference>
<feature type="transmembrane region" description="Helical" evidence="1">
    <location>
        <begin position="7"/>
        <end position="24"/>
    </location>
</feature>
<reference evidence="2" key="1">
    <citation type="journal article" date="2012" name="J. Bacteriol.">
        <title>Genome sequences of type strains of seven species of the marine bacterium Pseudoalteromonas.</title>
        <authorList>
            <person name="Xie B.B."/>
            <person name="Shu Y.L."/>
            <person name="Qin Q.L."/>
            <person name="Rong J.C."/>
            <person name="Zhang X.Y."/>
            <person name="Chen X.L."/>
            <person name="Shi M."/>
            <person name="He H.L."/>
            <person name="Zhou B.C."/>
            <person name="Zhang Y.Z."/>
        </authorList>
    </citation>
    <scope>NUCLEOTIDE SEQUENCE</scope>
    <source>
        <strain evidence="2">DSM 8771</strain>
    </source>
</reference>
<feature type="transmembrane region" description="Helical" evidence="1">
    <location>
        <begin position="161"/>
        <end position="188"/>
    </location>
</feature>
<dbReference type="RefSeq" id="WP_010362808.1">
    <property type="nucleotide sequence ID" value="NZ_AHBZ03000015.1"/>
</dbReference>
<feature type="transmembrane region" description="Helical" evidence="1">
    <location>
        <begin position="88"/>
        <end position="110"/>
    </location>
</feature>
<reference evidence="2" key="2">
    <citation type="submission" date="2015-03" db="EMBL/GenBank/DDBJ databases">
        <title>Genome sequence of Pseudoalteromonas citrea.</title>
        <authorList>
            <person name="Xie B.-B."/>
            <person name="Rong J.-C."/>
            <person name="Qin Q.-L."/>
            <person name="Zhang Y.-Z."/>
        </authorList>
    </citation>
    <scope>NUCLEOTIDE SEQUENCE</scope>
    <source>
        <strain evidence="2">DSM 8771</strain>
    </source>
</reference>
<comment type="caution">
    <text evidence="2">The sequence shown here is derived from an EMBL/GenBank/DDBJ whole genome shotgun (WGS) entry which is preliminary data.</text>
</comment>
<feature type="transmembrane region" description="Helical" evidence="1">
    <location>
        <begin position="30"/>
        <end position="47"/>
    </location>
</feature>
<keyword evidence="1" id="KW-1133">Transmembrane helix</keyword>
<evidence type="ECO:0000313" key="3">
    <source>
        <dbReference type="Proteomes" id="UP000016487"/>
    </source>
</evidence>
<protein>
    <submittedName>
        <fullName evidence="2">Uncharacterized protein</fullName>
    </submittedName>
</protein>